<accession>A0A0F9M4D0</accession>
<dbReference type="CDD" id="cd06557">
    <property type="entry name" value="KPHMT-like"/>
    <property type="match status" value="1"/>
</dbReference>
<dbReference type="GO" id="GO:0003864">
    <property type="term" value="F:3-methyl-2-oxobutanoate hydroxymethyltransferase activity"/>
    <property type="evidence" value="ECO:0007669"/>
    <property type="project" value="UniProtKB-EC"/>
</dbReference>
<comment type="similarity">
    <text evidence="2">Belongs to the PanB family.</text>
</comment>
<protein>
    <recommendedName>
        <fullName evidence="3">3-methyl-2-oxobutanoate hydroxymethyltransferase</fullName>
        <ecNumber evidence="3">2.1.2.11</ecNumber>
    </recommendedName>
</protein>
<dbReference type="PANTHER" id="PTHR20881">
    <property type="entry name" value="3-METHYL-2-OXOBUTANOATE HYDROXYMETHYLTRANSFERASE"/>
    <property type="match status" value="1"/>
</dbReference>
<reference evidence="5" key="1">
    <citation type="journal article" date="2015" name="Nature">
        <title>Complex archaea that bridge the gap between prokaryotes and eukaryotes.</title>
        <authorList>
            <person name="Spang A."/>
            <person name="Saw J.H."/>
            <person name="Jorgensen S.L."/>
            <person name="Zaremba-Niedzwiedzka K."/>
            <person name="Martijn J."/>
            <person name="Lind A.E."/>
            <person name="van Eijk R."/>
            <person name="Schleper C."/>
            <person name="Guy L."/>
            <person name="Ettema T.J."/>
        </authorList>
    </citation>
    <scope>NUCLEOTIDE SEQUENCE</scope>
</reference>
<comment type="caution">
    <text evidence="5">The sequence shown here is derived from an EMBL/GenBank/DDBJ whole genome shotgun (WGS) entry which is preliminary data.</text>
</comment>
<dbReference type="NCBIfam" id="TIGR00222">
    <property type="entry name" value="panB"/>
    <property type="match status" value="1"/>
</dbReference>
<dbReference type="Gene3D" id="3.20.20.60">
    <property type="entry name" value="Phosphoenolpyruvate-binding domains"/>
    <property type="match status" value="1"/>
</dbReference>
<dbReference type="HAMAP" id="MF_00156">
    <property type="entry name" value="PanB"/>
    <property type="match status" value="1"/>
</dbReference>
<dbReference type="FunFam" id="3.20.20.60:FF:000003">
    <property type="entry name" value="3-methyl-2-oxobutanoate hydroxymethyltransferase"/>
    <property type="match status" value="1"/>
</dbReference>
<dbReference type="EC" id="2.1.2.11" evidence="3"/>
<dbReference type="InterPro" id="IPR015813">
    <property type="entry name" value="Pyrv/PenolPyrv_kinase-like_dom"/>
</dbReference>
<proteinExistence type="inferred from homology"/>
<keyword evidence="4" id="KW-0808">Transferase</keyword>
<name>A0A0F9M4D0_9ZZZZ</name>
<dbReference type="PIRSF" id="PIRSF000388">
    <property type="entry name" value="Pantoate_hydroxy_MeTrfase"/>
    <property type="match status" value="1"/>
</dbReference>
<comment type="pathway">
    <text evidence="1">Cofactor biosynthesis; (R)-pantothenate biosynthesis; (R)-pantoate from 3-methyl-2-oxobutanoate: step 1/2.</text>
</comment>
<dbReference type="NCBIfam" id="NF001452">
    <property type="entry name" value="PRK00311.1"/>
    <property type="match status" value="1"/>
</dbReference>
<dbReference type="GO" id="GO:0005737">
    <property type="term" value="C:cytoplasm"/>
    <property type="evidence" value="ECO:0007669"/>
    <property type="project" value="TreeGrafter"/>
</dbReference>
<organism evidence="5">
    <name type="scientific">marine sediment metagenome</name>
    <dbReference type="NCBI Taxonomy" id="412755"/>
    <lineage>
        <taxon>unclassified sequences</taxon>
        <taxon>metagenomes</taxon>
        <taxon>ecological metagenomes</taxon>
    </lineage>
</organism>
<dbReference type="PANTHER" id="PTHR20881:SF0">
    <property type="entry name" value="3-METHYL-2-OXOBUTANOATE HYDROXYMETHYLTRANSFERASE"/>
    <property type="match status" value="1"/>
</dbReference>
<evidence type="ECO:0000256" key="3">
    <source>
        <dbReference type="ARBA" id="ARBA00012618"/>
    </source>
</evidence>
<dbReference type="InterPro" id="IPR003700">
    <property type="entry name" value="Pantoate_hydroxy_MeTrfase"/>
</dbReference>
<evidence type="ECO:0000256" key="2">
    <source>
        <dbReference type="ARBA" id="ARBA00008676"/>
    </source>
</evidence>
<gene>
    <name evidence="5" type="ORF">LCGC14_1200560</name>
</gene>
<evidence type="ECO:0000256" key="1">
    <source>
        <dbReference type="ARBA" id="ARBA00005033"/>
    </source>
</evidence>
<sequence>MSKITIKNIMDAKKEGRKLTMLTAFDYLTASIIDEAGIDMVLVGDSLGMVGLGYENTLPVSMEEMLHHTKAVKRGVSKALIIGDMPFMSYQLSEDEAVDNASLFLKEAGAEAVKLEGATEDIKNLVKRLTSIGIPVMGHLGLTPQSIHQFGGYEVQANTDEAADNLLKDAKALEKAGVFSLVLEKVPADIGKKVSETLGIPTISCGAGVGCDGQVLVTSDMLGLFTEFKPKFVKRYANLSKEMKKAFEDFRKEVEEGMFPGKEHSY</sequence>
<dbReference type="GO" id="GO:0000287">
    <property type="term" value="F:magnesium ion binding"/>
    <property type="evidence" value="ECO:0007669"/>
    <property type="project" value="TreeGrafter"/>
</dbReference>
<dbReference type="GO" id="GO:0015940">
    <property type="term" value="P:pantothenate biosynthetic process"/>
    <property type="evidence" value="ECO:0007669"/>
    <property type="project" value="InterPro"/>
</dbReference>
<evidence type="ECO:0000256" key="4">
    <source>
        <dbReference type="ARBA" id="ARBA00022679"/>
    </source>
</evidence>
<dbReference type="AlphaFoldDB" id="A0A0F9M4D0"/>
<dbReference type="SUPFAM" id="SSF51621">
    <property type="entry name" value="Phosphoenolpyruvate/pyruvate domain"/>
    <property type="match status" value="1"/>
</dbReference>
<dbReference type="InterPro" id="IPR040442">
    <property type="entry name" value="Pyrv_kinase-like_dom_sf"/>
</dbReference>
<evidence type="ECO:0000313" key="5">
    <source>
        <dbReference type="EMBL" id="KKM94216.1"/>
    </source>
</evidence>
<dbReference type="EMBL" id="LAZR01006167">
    <property type="protein sequence ID" value="KKM94216.1"/>
    <property type="molecule type" value="Genomic_DNA"/>
</dbReference>
<dbReference type="Pfam" id="PF02548">
    <property type="entry name" value="Pantoate_transf"/>
    <property type="match status" value="1"/>
</dbReference>